<sequence length="906" mass="100130">MPDALTDKVGKQNSLKSHSLHGGGDILNAIDERFDDLEDNVAALQNAVVALQRFMSENGAIVCRINVDDPYVSEFSDARRPAEGSTEIAQWRDTNEPAEELERAPSPTSPQTIQTRESERTSRRTTITELITSKVADVDETILSQQTQEYYTFGESTWDLFIFIGTGALGPLGSAQTFLLAVVNVVMQIVFVGIAYYNFIDPEIDDTTVRDALRWRRSSGHALSSYDAVSKLSQVERVCSLDKSLHQSGVQMALYEHIRKYLKPDAEGFEAFFTGELLCIVALVCWYLMVAKEVSHALALHRCVSALPRGPTTLDTRENPFTKVTHYRIKSMARKRKLVSLLLLFYRLFSAALLVYVGTFFLVYTVSVTELILNAVALGIILDIDDLLFDALATTPGRHLVHQLDPLHMPSMPRWRGADAKSAAMSLIIPTVLITVYATMLSPMVGNLEEVRSAMCGGQQSFVWMQDQRSMVLMAPTAGDGWLEDDGSIKTTAVQEAEGVGFGLEKNDSKYGIWYMDVSLLETAATQSLDEILDSENPGCGDIATDGMMLNYLKFYLNDDSISNCSQARQYCNSVTKLPTMEGDGGKGFVTRMLCPATCGCNSPAGEFMNVQGCSYSLGRPCWLTTQWRDDRKASVCKEKSAEELRQSSQWAAWVEQLRTFSQSDADLRGKADASILAQAMWDHGCQFQANLTAEGISTDFGGCVNWNDNVFDFEMKTLENICPETCSCNTNKRTTACPRPLQRTCEVMEDCLWYLEQHWCPHITPTVAGTFVGDIANTTLASQHWDSVLLGLQHSFAQIAGSGIEAGMVHLITSSPDRRLNELAELQLEQLAEQEPQPPALRELQMALTGSFSIFLVDGSMRRSTVRSAVSAVAVEDLSSLLRAKLANLSVPEELGISLSSFVQT</sequence>
<feature type="transmembrane region" description="Helical" evidence="3">
    <location>
        <begin position="271"/>
        <end position="290"/>
    </location>
</feature>
<feature type="coiled-coil region" evidence="1">
    <location>
        <begin position="27"/>
        <end position="54"/>
    </location>
</feature>
<organism evidence="4 5">
    <name type="scientific">Symbiodinium natans</name>
    <dbReference type="NCBI Taxonomy" id="878477"/>
    <lineage>
        <taxon>Eukaryota</taxon>
        <taxon>Sar</taxon>
        <taxon>Alveolata</taxon>
        <taxon>Dinophyceae</taxon>
        <taxon>Suessiales</taxon>
        <taxon>Symbiodiniaceae</taxon>
        <taxon>Symbiodinium</taxon>
    </lineage>
</organism>
<dbReference type="OrthoDB" id="425009at2759"/>
<feature type="region of interest" description="Disordered" evidence="2">
    <location>
        <begin position="1"/>
        <end position="22"/>
    </location>
</feature>
<evidence type="ECO:0000313" key="5">
    <source>
        <dbReference type="Proteomes" id="UP000604046"/>
    </source>
</evidence>
<accession>A0A812KNA1</accession>
<evidence type="ECO:0000256" key="2">
    <source>
        <dbReference type="SAM" id="MobiDB-lite"/>
    </source>
</evidence>
<feature type="region of interest" description="Disordered" evidence="2">
    <location>
        <begin position="77"/>
        <end position="124"/>
    </location>
</feature>
<feature type="transmembrane region" description="Helical" evidence="3">
    <location>
        <begin position="178"/>
        <end position="199"/>
    </location>
</feature>
<keyword evidence="3" id="KW-0472">Membrane</keyword>
<keyword evidence="1" id="KW-0175">Coiled coil</keyword>
<proteinExistence type="predicted"/>
<dbReference type="EMBL" id="CAJNDS010000669">
    <property type="protein sequence ID" value="CAE7227018.1"/>
    <property type="molecule type" value="Genomic_DNA"/>
</dbReference>
<evidence type="ECO:0000256" key="1">
    <source>
        <dbReference type="SAM" id="Coils"/>
    </source>
</evidence>
<evidence type="ECO:0000256" key="3">
    <source>
        <dbReference type="SAM" id="Phobius"/>
    </source>
</evidence>
<feature type="transmembrane region" description="Helical" evidence="3">
    <location>
        <begin position="422"/>
        <end position="445"/>
    </location>
</feature>
<evidence type="ECO:0000313" key="4">
    <source>
        <dbReference type="EMBL" id="CAE7227018.1"/>
    </source>
</evidence>
<keyword evidence="3" id="KW-0812">Transmembrane</keyword>
<name>A0A812KNA1_9DINO</name>
<reference evidence="4" key="1">
    <citation type="submission" date="2021-02" db="EMBL/GenBank/DDBJ databases">
        <authorList>
            <person name="Dougan E. K."/>
            <person name="Rhodes N."/>
            <person name="Thang M."/>
            <person name="Chan C."/>
        </authorList>
    </citation>
    <scope>NUCLEOTIDE SEQUENCE</scope>
</reference>
<keyword evidence="3" id="KW-1133">Transmembrane helix</keyword>
<dbReference type="Proteomes" id="UP000604046">
    <property type="component" value="Unassembled WGS sequence"/>
</dbReference>
<gene>
    <name evidence="4" type="ORF">SNAT2548_LOCUS8909</name>
</gene>
<dbReference type="AlphaFoldDB" id="A0A812KNA1"/>
<comment type="caution">
    <text evidence="4">The sequence shown here is derived from an EMBL/GenBank/DDBJ whole genome shotgun (WGS) entry which is preliminary data.</text>
</comment>
<feature type="transmembrane region" description="Helical" evidence="3">
    <location>
        <begin position="338"/>
        <end position="365"/>
    </location>
</feature>
<protein>
    <submittedName>
        <fullName evidence="4">Uncharacterized protein</fullName>
    </submittedName>
</protein>
<keyword evidence="5" id="KW-1185">Reference proteome</keyword>
<feature type="compositionally biased region" description="Basic and acidic residues" evidence="2">
    <location>
        <begin position="1"/>
        <end position="10"/>
    </location>
</feature>